<evidence type="ECO:0000313" key="2">
    <source>
        <dbReference type="EMBL" id="CAF1902967.1"/>
    </source>
</evidence>
<name>A0A816K530_BRANA</name>
<dbReference type="AlphaFoldDB" id="A0A816K530"/>
<evidence type="ECO:0000256" key="1">
    <source>
        <dbReference type="SAM" id="MobiDB-lite"/>
    </source>
</evidence>
<dbReference type="EMBL" id="HG994366">
    <property type="protein sequence ID" value="CAF1902967.1"/>
    <property type="molecule type" value="Genomic_DNA"/>
</dbReference>
<organism evidence="2">
    <name type="scientific">Brassica napus</name>
    <name type="common">Rape</name>
    <dbReference type="NCBI Taxonomy" id="3708"/>
    <lineage>
        <taxon>Eukaryota</taxon>
        <taxon>Viridiplantae</taxon>
        <taxon>Streptophyta</taxon>
        <taxon>Embryophyta</taxon>
        <taxon>Tracheophyta</taxon>
        <taxon>Spermatophyta</taxon>
        <taxon>Magnoliopsida</taxon>
        <taxon>eudicotyledons</taxon>
        <taxon>Gunneridae</taxon>
        <taxon>Pentapetalae</taxon>
        <taxon>rosids</taxon>
        <taxon>malvids</taxon>
        <taxon>Brassicales</taxon>
        <taxon>Brassicaceae</taxon>
        <taxon>Brassiceae</taxon>
        <taxon>Brassica</taxon>
    </lineage>
</organism>
<dbReference type="Proteomes" id="UP001295469">
    <property type="component" value="Chromosome C02"/>
</dbReference>
<sequence>MGLRPNYSPKTKETQTQEEEVSQLEHSTRHFDSVGDTCPMNETPPNFTA</sequence>
<reference evidence="2" key="1">
    <citation type="submission" date="2021-01" db="EMBL/GenBank/DDBJ databases">
        <authorList>
            <consortium name="Genoscope - CEA"/>
            <person name="William W."/>
        </authorList>
    </citation>
    <scope>NUCLEOTIDE SEQUENCE</scope>
</reference>
<proteinExistence type="predicted"/>
<accession>A0A816K530</accession>
<protein>
    <submittedName>
        <fullName evidence="2">(rape) hypothetical protein</fullName>
    </submittedName>
</protein>
<feature type="region of interest" description="Disordered" evidence="1">
    <location>
        <begin position="1"/>
        <end position="49"/>
    </location>
</feature>
<gene>
    <name evidence="2" type="ORF">DARMORV10_C02P23200.1</name>
</gene>